<sequence length="93" mass="10826">MKVIHMFNMVAHVIIVSVSLVLTSLVTLVFLSMKTEMQHLSYKLLFQLNVALLLFSVVCMYPFFTLTLQIPFFQLSLVRKVRLSDVKWLAMLF</sequence>
<keyword evidence="3" id="KW-1185">Reference proteome</keyword>
<evidence type="ECO:0000256" key="1">
    <source>
        <dbReference type="SAM" id="Phobius"/>
    </source>
</evidence>
<keyword evidence="1" id="KW-1133">Transmembrane helix</keyword>
<keyword evidence="1" id="KW-0812">Transmembrane</keyword>
<gene>
    <name evidence="2" type="ORF">L596_016509</name>
</gene>
<feature type="transmembrane region" description="Helical" evidence="1">
    <location>
        <begin position="44"/>
        <end position="64"/>
    </location>
</feature>
<proteinExistence type="predicted"/>
<feature type="transmembrane region" description="Helical" evidence="1">
    <location>
        <begin position="6"/>
        <end position="32"/>
    </location>
</feature>
<accession>A0A4U5NJ23</accession>
<evidence type="ECO:0000313" key="3">
    <source>
        <dbReference type="Proteomes" id="UP000298663"/>
    </source>
</evidence>
<name>A0A4U5NJ23_STECR</name>
<evidence type="ECO:0000313" key="2">
    <source>
        <dbReference type="EMBL" id="TKR82834.1"/>
    </source>
</evidence>
<comment type="caution">
    <text evidence="2">The sequence shown here is derived from an EMBL/GenBank/DDBJ whole genome shotgun (WGS) entry which is preliminary data.</text>
</comment>
<organism evidence="2 3">
    <name type="scientific">Steinernema carpocapsae</name>
    <name type="common">Entomopathogenic nematode</name>
    <dbReference type="NCBI Taxonomy" id="34508"/>
    <lineage>
        <taxon>Eukaryota</taxon>
        <taxon>Metazoa</taxon>
        <taxon>Ecdysozoa</taxon>
        <taxon>Nematoda</taxon>
        <taxon>Chromadorea</taxon>
        <taxon>Rhabditida</taxon>
        <taxon>Tylenchina</taxon>
        <taxon>Panagrolaimomorpha</taxon>
        <taxon>Strongyloidoidea</taxon>
        <taxon>Steinernematidae</taxon>
        <taxon>Steinernema</taxon>
    </lineage>
</organism>
<reference evidence="2 3" key="1">
    <citation type="journal article" date="2015" name="Genome Biol.">
        <title>Comparative genomics of Steinernema reveals deeply conserved gene regulatory networks.</title>
        <authorList>
            <person name="Dillman A.R."/>
            <person name="Macchietto M."/>
            <person name="Porter C.F."/>
            <person name="Rogers A."/>
            <person name="Williams B."/>
            <person name="Antoshechkin I."/>
            <person name="Lee M.M."/>
            <person name="Goodwin Z."/>
            <person name="Lu X."/>
            <person name="Lewis E.E."/>
            <person name="Goodrich-Blair H."/>
            <person name="Stock S.P."/>
            <person name="Adams B.J."/>
            <person name="Sternberg P.W."/>
            <person name="Mortazavi A."/>
        </authorList>
    </citation>
    <scope>NUCLEOTIDE SEQUENCE [LARGE SCALE GENOMIC DNA]</scope>
    <source>
        <strain evidence="2 3">ALL</strain>
    </source>
</reference>
<evidence type="ECO:0008006" key="4">
    <source>
        <dbReference type="Google" id="ProtNLM"/>
    </source>
</evidence>
<dbReference type="EMBL" id="AZBU02000004">
    <property type="protein sequence ID" value="TKR82834.1"/>
    <property type="molecule type" value="Genomic_DNA"/>
</dbReference>
<dbReference type="Proteomes" id="UP000298663">
    <property type="component" value="Unassembled WGS sequence"/>
</dbReference>
<protein>
    <recommendedName>
        <fullName evidence="4">G-protein coupled receptors family 1 profile domain-containing protein</fullName>
    </recommendedName>
</protein>
<dbReference type="AlphaFoldDB" id="A0A4U5NJ23"/>
<keyword evidence="1" id="KW-0472">Membrane</keyword>
<reference evidence="2 3" key="2">
    <citation type="journal article" date="2019" name="G3 (Bethesda)">
        <title>Hybrid Assembly of the Genome of the Entomopathogenic Nematode Steinernema carpocapsae Identifies the X-Chromosome.</title>
        <authorList>
            <person name="Serra L."/>
            <person name="Macchietto M."/>
            <person name="Macias-Munoz A."/>
            <person name="McGill C.J."/>
            <person name="Rodriguez I.M."/>
            <person name="Rodriguez B."/>
            <person name="Murad R."/>
            <person name="Mortazavi A."/>
        </authorList>
    </citation>
    <scope>NUCLEOTIDE SEQUENCE [LARGE SCALE GENOMIC DNA]</scope>
    <source>
        <strain evidence="2 3">ALL</strain>
    </source>
</reference>